<keyword evidence="4" id="KW-0378">Hydrolase</keyword>
<dbReference type="InterPro" id="IPR013527">
    <property type="entry name" value="YicC-like_N"/>
</dbReference>
<feature type="domain" description="Endoribonuclease YicC-like N-terminal" evidence="6">
    <location>
        <begin position="1"/>
        <end position="158"/>
    </location>
</feature>
<keyword evidence="2" id="KW-0540">Nuclease</keyword>
<dbReference type="InterPro" id="IPR013551">
    <property type="entry name" value="YicC-like_C"/>
</dbReference>
<comment type="cofactor">
    <cofactor evidence="1">
        <name>a divalent metal cation</name>
        <dbReference type="ChEBI" id="CHEBI:60240"/>
    </cofactor>
</comment>
<feature type="domain" description="Endoribonuclease YicC-like C-terminal" evidence="7">
    <location>
        <begin position="181"/>
        <end position="293"/>
    </location>
</feature>
<dbReference type="InterPro" id="IPR005229">
    <property type="entry name" value="YicC/YloC-like"/>
</dbReference>
<dbReference type="RefSeq" id="WP_207941962.1">
    <property type="nucleotide sequence ID" value="NZ_CP147251.1"/>
</dbReference>
<dbReference type="PANTHER" id="PTHR30636">
    <property type="entry name" value="UPF0701 PROTEIN YICC"/>
    <property type="match status" value="1"/>
</dbReference>
<evidence type="ECO:0008006" key="10">
    <source>
        <dbReference type="Google" id="ProtNLM"/>
    </source>
</evidence>
<evidence type="ECO:0000256" key="5">
    <source>
        <dbReference type="ARBA" id="ARBA00035648"/>
    </source>
</evidence>
<reference evidence="8 9" key="2">
    <citation type="submission" date="2024-03" db="EMBL/GenBank/DDBJ databases">
        <title>The Genome Sequence of Enterococcus sp. DIV2402.</title>
        <authorList>
            <consortium name="The Broad Institute Genomics Platform"/>
            <consortium name="The Broad Institute Microbial Omics Core"/>
            <consortium name="The Broad Institute Genomic Center for Infectious Diseases"/>
            <person name="Earl A."/>
            <person name="Manson A."/>
            <person name="Gilmore M."/>
            <person name="Schwartman J."/>
            <person name="Shea T."/>
            <person name="Abouelleil A."/>
            <person name="Cao P."/>
            <person name="Chapman S."/>
            <person name="Cusick C."/>
            <person name="Young S."/>
            <person name="Neafsey D."/>
            <person name="Nusbaum C."/>
            <person name="Birren B."/>
        </authorList>
    </citation>
    <scope>NUCLEOTIDE SEQUENCE [LARGE SCALE GENOMIC DNA]</scope>
    <source>
        <strain evidence="8 9">DIV2402</strain>
    </source>
</reference>
<dbReference type="NCBIfam" id="TIGR00255">
    <property type="entry name" value="YicC/YloC family endoribonuclease"/>
    <property type="match status" value="1"/>
</dbReference>
<evidence type="ECO:0000313" key="9">
    <source>
        <dbReference type="Proteomes" id="UP000664701"/>
    </source>
</evidence>
<dbReference type="EMBL" id="CP147251">
    <property type="protein sequence ID" value="WYJ75895.1"/>
    <property type="molecule type" value="Genomic_DNA"/>
</dbReference>
<evidence type="ECO:0000259" key="7">
    <source>
        <dbReference type="Pfam" id="PF08340"/>
    </source>
</evidence>
<comment type="similarity">
    <text evidence="5">Belongs to the YicC/YloC family.</text>
</comment>
<dbReference type="Proteomes" id="UP000664701">
    <property type="component" value="Chromosome"/>
</dbReference>
<accession>A0ABZ2SK68</accession>
<proteinExistence type="inferred from homology"/>
<evidence type="ECO:0000313" key="8">
    <source>
        <dbReference type="EMBL" id="WYJ75895.1"/>
    </source>
</evidence>
<evidence type="ECO:0000256" key="4">
    <source>
        <dbReference type="ARBA" id="ARBA00022801"/>
    </source>
</evidence>
<reference evidence="8 9" key="1">
    <citation type="submission" date="2021-03" db="EMBL/GenBank/DDBJ databases">
        <authorList>
            <person name="Gilmore M.S."/>
            <person name="Schwartzman J."/>
            <person name="Van Tyne D."/>
            <person name="Martin M."/>
            <person name="Earl A.M."/>
            <person name="Manson A.L."/>
            <person name="Straub T."/>
            <person name="Salamzade R."/>
            <person name="Saavedra J."/>
            <person name="Lebreton F."/>
            <person name="Prichula J."/>
            <person name="Schaufler K."/>
            <person name="Gaca A."/>
            <person name="Sgardioli B."/>
            <person name="Wagenaar J."/>
            <person name="Strong T."/>
        </authorList>
    </citation>
    <scope>NUCLEOTIDE SEQUENCE [LARGE SCALE GENOMIC DNA]</scope>
    <source>
        <strain evidence="8 9">DIV2402</strain>
    </source>
</reference>
<organism evidence="8 9">
    <name type="scientific">Candidatus Enterococcus lowellii</name>
    <dbReference type="NCBI Taxonomy" id="2230877"/>
    <lineage>
        <taxon>Bacteria</taxon>
        <taxon>Bacillati</taxon>
        <taxon>Bacillota</taxon>
        <taxon>Bacilli</taxon>
        <taxon>Lactobacillales</taxon>
        <taxon>Enterococcaceae</taxon>
        <taxon>Enterococcus</taxon>
    </lineage>
</organism>
<evidence type="ECO:0000259" key="6">
    <source>
        <dbReference type="Pfam" id="PF03755"/>
    </source>
</evidence>
<sequence length="293" mass="33739">MKSMTGFGKARCESEHYQIEVEIKSVNHRFLDIQLRNPRQLNTYEQAIRQTIKETLQRGRVEVYITLKEKGDSHKEVAIHWDLMEELVTNMQTEAHARFDTDLPAKSILKRLINHQEFIDIQEKQTEDQDLEVSVLAAIKEAAEANNASREVEGAGIQQILAENSHALQQKIVELSAFVDVYEADYKEKFEKKLTDWLGATIDQDRLLTEMAILLERGDIHEELDRMTIHLASMATMLQSDKPVGRELDFLIQEMNREVNTIGSKSSPIVIKNAVVQMKTIIEKIREQVQNVE</sequence>
<evidence type="ECO:0000256" key="3">
    <source>
        <dbReference type="ARBA" id="ARBA00022759"/>
    </source>
</evidence>
<evidence type="ECO:0000256" key="2">
    <source>
        <dbReference type="ARBA" id="ARBA00022722"/>
    </source>
</evidence>
<dbReference type="PANTHER" id="PTHR30636:SF3">
    <property type="entry name" value="UPF0701 PROTEIN YICC"/>
    <property type="match status" value="1"/>
</dbReference>
<keyword evidence="9" id="KW-1185">Reference proteome</keyword>
<gene>
    <name evidence="8" type="ORF">DOK78_000483</name>
</gene>
<name>A0ABZ2SK68_9ENTE</name>
<evidence type="ECO:0000256" key="1">
    <source>
        <dbReference type="ARBA" id="ARBA00001968"/>
    </source>
</evidence>
<protein>
    <recommendedName>
        <fullName evidence="10">YicC family protein</fullName>
    </recommendedName>
</protein>
<dbReference type="Pfam" id="PF03755">
    <property type="entry name" value="YicC-like_N"/>
    <property type="match status" value="1"/>
</dbReference>
<dbReference type="Pfam" id="PF08340">
    <property type="entry name" value="YicC-like_C"/>
    <property type="match status" value="1"/>
</dbReference>
<keyword evidence="3" id="KW-0255">Endonuclease</keyword>